<protein>
    <submittedName>
        <fullName evidence="2">Uncharacterized protein</fullName>
    </submittedName>
</protein>
<dbReference type="RefSeq" id="WP_248433761.1">
    <property type="nucleotide sequence ID" value="NZ_CP096205.1"/>
</dbReference>
<keyword evidence="1" id="KW-1133">Transmembrane helix</keyword>
<evidence type="ECO:0000313" key="2">
    <source>
        <dbReference type="EMBL" id="UPQ78802.1"/>
    </source>
</evidence>
<dbReference type="Proteomes" id="UP000830583">
    <property type="component" value="Chromosome"/>
</dbReference>
<gene>
    <name evidence="2" type="ORF">M0M57_14430</name>
</gene>
<evidence type="ECO:0000313" key="3">
    <source>
        <dbReference type="Proteomes" id="UP000830583"/>
    </source>
</evidence>
<sequence>MMNEPQLFQLLKNEVLLTYQKHYPYFQDNWKQFSSQDIQNLIDLIDEKQKQRISEKWIYTHLKPETNEKLPRKDMLDILCQFCGFSGWNEFVFINRKEIVPIQNNKRQQNHFWIIGVGLMIILFIFFWMNKTATNSKTIEIQDEFTQEKIADEDVKVYQIDDNKKIPVKVEDGKATIESVSPETKISVESPFYKKKEVEIVKSNTETQILLMQPDDYALMLKAFMQSDIKDWQTRKEQLQKILSDDLEVIVMLPNNLGAEYYNKKEFSQKLVIPTSTIKKMRILDIKNNSENQIQFIRIKQE</sequence>
<feature type="transmembrane region" description="Helical" evidence="1">
    <location>
        <begin position="112"/>
        <end position="129"/>
    </location>
</feature>
<dbReference type="EMBL" id="CP096205">
    <property type="protein sequence ID" value="UPQ78802.1"/>
    <property type="molecule type" value="Genomic_DNA"/>
</dbReference>
<reference evidence="2" key="1">
    <citation type="submission" date="2022-04" db="EMBL/GenBank/DDBJ databases">
        <title>Consumption of N2O by Flavobacterium azooxidireducens sp. nov. isolated from Decomposing Leaf Litter of Phragmites australis (Cav.).</title>
        <authorList>
            <person name="Behrendt U."/>
            <person name="Spanner T."/>
            <person name="Augustin J."/>
            <person name="Horn M.A."/>
            <person name="Kolb S."/>
            <person name="Ulrich A."/>
        </authorList>
    </citation>
    <scope>NUCLEOTIDE SEQUENCE</scope>
    <source>
        <strain evidence="2">IGB 4-14</strain>
    </source>
</reference>
<name>A0ABY4KH88_9FLAO</name>
<keyword evidence="1" id="KW-0812">Transmembrane</keyword>
<accession>A0ABY4KH88</accession>
<keyword evidence="1" id="KW-0472">Membrane</keyword>
<proteinExistence type="predicted"/>
<evidence type="ECO:0000256" key="1">
    <source>
        <dbReference type="SAM" id="Phobius"/>
    </source>
</evidence>
<keyword evidence="3" id="KW-1185">Reference proteome</keyword>
<organism evidence="2 3">
    <name type="scientific">Flavobacterium azooxidireducens</name>
    <dbReference type="NCBI Taxonomy" id="1871076"/>
    <lineage>
        <taxon>Bacteria</taxon>
        <taxon>Pseudomonadati</taxon>
        <taxon>Bacteroidota</taxon>
        <taxon>Flavobacteriia</taxon>
        <taxon>Flavobacteriales</taxon>
        <taxon>Flavobacteriaceae</taxon>
        <taxon>Flavobacterium</taxon>
    </lineage>
</organism>